<comment type="caution">
    <text evidence="2">The sequence shown here is derived from an EMBL/GenBank/DDBJ whole genome shotgun (WGS) entry which is preliminary data.</text>
</comment>
<name>A0A133VNL4_9EURY</name>
<evidence type="ECO:0000313" key="2">
    <source>
        <dbReference type="EMBL" id="KXB08001.1"/>
    </source>
</evidence>
<dbReference type="EMBL" id="LHYJ01000033">
    <property type="protein sequence ID" value="KXB08001.1"/>
    <property type="molecule type" value="Genomic_DNA"/>
</dbReference>
<sequence>MGLRIEDVEEYDLSIEKREYSDRQLSRIDNMLEAEEITKEQAEFFKKNQRVELNALSPRQFVDFVERRLEEEGVEKVKPEEEDIEEPDVRNPEKVKEEARKKAVGSYVVNKARGKIIDKLDEEGVDYDEEVEEELKDLQDEGKEGIHGKVLDKLEDNPAKLWKEIMRDFVNERENEAERKEEKLDREVRNSVYNWCKENVDIDMKLEKN</sequence>
<keyword evidence="3" id="KW-1185">Reference proteome</keyword>
<reference evidence="2 3" key="1">
    <citation type="journal article" date="2016" name="Sci. Rep.">
        <title>Metabolic traits of an uncultured archaeal lineage -MSBL1- from brine pools of the Red Sea.</title>
        <authorList>
            <person name="Mwirichia R."/>
            <person name="Alam I."/>
            <person name="Rashid M."/>
            <person name="Vinu M."/>
            <person name="Ba-Alawi W."/>
            <person name="Anthony Kamau A."/>
            <person name="Kamanda Ngugi D."/>
            <person name="Goker M."/>
            <person name="Klenk H.P."/>
            <person name="Bajic V."/>
            <person name="Stingl U."/>
        </authorList>
    </citation>
    <scope>NUCLEOTIDE SEQUENCE [LARGE SCALE GENOMIC DNA]</scope>
    <source>
        <strain evidence="2">SCGC-AAA382N08</strain>
    </source>
</reference>
<evidence type="ECO:0000256" key="1">
    <source>
        <dbReference type="SAM" id="MobiDB-lite"/>
    </source>
</evidence>
<feature type="compositionally biased region" description="Basic and acidic residues" evidence="1">
    <location>
        <begin position="87"/>
        <end position="97"/>
    </location>
</feature>
<organism evidence="2 3">
    <name type="scientific">candidate division MSBL1 archaeon SCGC-AAA382N08</name>
    <dbReference type="NCBI Taxonomy" id="1698285"/>
    <lineage>
        <taxon>Archaea</taxon>
        <taxon>Methanobacteriati</taxon>
        <taxon>Methanobacteriota</taxon>
        <taxon>candidate division MSBL1</taxon>
    </lineage>
</organism>
<accession>A0A133VNL4</accession>
<dbReference type="Proteomes" id="UP000070175">
    <property type="component" value="Unassembled WGS sequence"/>
</dbReference>
<dbReference type="AlphaFoldDB" id="A0A133VNL4"/>
<protein>
    <submittedName>
        <fullName evidence="2">Uncharacterized protein</fullName>
    </submittedName>
</protein>
<evidence type="ECO:0000313" key="3">
    <source>
        <dbReference type="Proteomes" id="UP000070175"/>
    </source>
</evidence>
<gene>
    <name evidence="2" type="ORF">AKJ56_02005</name>
</gene>
<feature type="region of interest" description="Disordered" evidence="1">
    <location>
        <begin position="75"/>
        <end position="97"/>
    </location>
</feature>
<proteinExistence type="predicted"/>